<gene>
    <name evidence="1" type="ORF">SAMN05421594_0474</name>
</gene>
<dbReference type="Proteomes" id="UP000198769">
    <property type="component" value="Unassembled WGS sequence"/>
</dbReference>
<sequence length="152" mass="17795">MIHTNTEEQTIVRPDPYWDAYFRWPADYFPFNLPACSVEKHQYDLDTQNEAIVTWDISYNLELECGLVSSEKHLLHDMQPRKGITGEHFRVMHLLSEDQLSGPIGFTFTWAFYIPMPAYMPKHPMGIIQLDPQELKGKNTVITIRDTRPKNQ</sequence>
<evidence type="ECO:0000313" key="1">
    <source>
        <dbReference type="EMBL" id="SFN02882.1"/>
    </source>
</evidence>
<dbReference type="RefSeq" id="WP_090022555.1">
    <property type="nucleotide sequence ID" value="NZ_FOVD01000001.1"/>
</dbReference>
<organism evidence="1 2">
    <name type="scientific">Chryseobacterium oleae</name>
    <dbReference type="NCBI Taxonomy" id="491207"/>
    <lineage>
        <taxon>Bacteria</taxon>
        <taxon>Pseudomonadati</taxon>
        <taxon>Bacteroidota</taxon>
        <taxon>Flavobacteriia</taxon>
        <taxon>Flavobacteriales</taxon>
        <taxon>Weeksellaceae</taxon>
        <taxon>Chryseobacterium group</taxon>
        <taxon>Chryseobacterium</taxon>
    </lineage>
</organism>
<name>A0A1I4VNM7_CHROL</name>
<reference evidence="2" key="1">
    <citation type="submission" date="2016-10" db="EMBL/GenBank/DDBJ databases">
        <authorList>
            <person name="Varghese N."/>
            <person name="Submissions S."/>
        </authorList>
    </citation>
    <scope>NUCLEOTIDE SEQUENCE [LARGE SCALE GENOMIC DNA]</scope>
    <source>
        <strain evidence="2">DSM 25575</strain>
    </source>
</reference>
<protein>
    <submittedName>
        <fullName evidence="1">Uncharacterized protein</fullName>
    </submittedName>
</protein>
<accession>A0A1I4VNM7</accession>
<dbReference type="EMBL" id="FOVD01000001">
    <property type="protein sequence ID" value="SFN02882.1"/>
    <property type="molecule type" value="Genomic_DNA"/>
</dbReference>
<dbReference type="OrthoDB" id="1253606at2"/>
<keyword evidence="2" id="KW-1185">Reference proteome</keyword>
<dbReference type="AlphaFoldDB" id="A0A1I4VNM7"/>
<proteinExistence type="predicted"/>
<evidence type="ECO:0000313" key="2">
    <source>
        <dbReference type="Proteomes" id="UP000198769"/>
    </source>
</evidence>